<dbReference type="InterPro" id="IPR001676">
    <property type="entry name" value="Picornavirus_capsid"/>
</dbReference>
<feature type="domain" description="RdRp catalytic" evidence="17">
    <location>
        <begin position="1727"/>
        <end position="1852"/>
    </location>
</feature>
<dbReference type="GO" id="GO:0005524">
    <property type="term" value="F:ATP binding"/>
    <property type="evidence" value="ECO:0007669"/>
    <property type="project" value="UniProtKB-KW"/>
</dbReference>
<dbReference type="SUPFAM" id="SSF50494">
    <property type="entry name" value="Trypsin-like serine proteases"/>
    <property type="match status" value="1"/>
</dbReference>
<evidence type="ECO:0000256" key="13">
    <source>
        <dbReference type="ARBA" id="ARBA00022844"/>
    </source>
</evidence>
<dbReference type="PROSITE" id="PS51218">
    <property type="entry name" value="SF3_HELICASE_2"/>
    <property type="match status" value="1"/>
</dbReference>
<sequence>MTVFNNQFNFVVNSNNTDSDQNDQSSLYVFVGGSIRLNCRTFADVMRLCDEFDWEDDPLPLIECMSVDECVDDMTRYVVRALRLDQMRANPRSFVRLAWATLDGVDKARKNDSERAYRTYEDTDLIGKTVFNLLGVIHCQSMRILQALTFKSTPAQAATVSRWMQFIQTHVHALLAMLNGRAPENEIMRLTEQLDHYFVTDDGVVITEDVDAAGNMIPRPRLVAEAGDPMFLLEDVKEGSSVFETITGWFASLLERVMGAARFVGDWFSQALEAAKSFLVGKILRFLDVDGLLSSFYASAKRSFKTLTELYKTFHPLLIFLAAGIGFLAGFLSEAGFFLAIEWTRARYVAESAFDWVAFLSTALLGLVSFRGGIELSDITRCIRCVTDLFNFNGTLSRMWALVLNILPVCIRRVLVRFFGSDKARAEDDSTVFFAESQALQSLGKTPSMASGEELKVRVHDAITKGMTLLANMPGDSNRFNLVVAEVRKLTQMYSAIVGDPLTSRTRAYPIWIHLFGTSGISKTIAARALVDLTRGQLYDGNKQDGYLPSNARLWSRNGADPYFSGYTNDVEYVFIDDLFNTTSMADASVTARELLAICSCEMYMPVLPDVNVSPTGVKGTRFESQVLITTNNTAGFPMDGNVEEGLMRRRNVLIEVVPNPAVDSCFDKESHKWNYDEAAKKLGLCKQQMNLNGRHLMFKFITPHVTNPREVDEIKSVIGYSELAKEVIELQHEHVRNVRLVLNNCRETPDRNTVINERIAMFTGVIPGLPQAQSGPEQGPLDRMCVFKPSVVEVQPFTAKEQPETVRLQADRPFAFDVRTRKVYCYFSGNEGYWTSPKEGTTPFCVCCGLPDTKCECPEHQRDLVWVNSETLTFYRRLKLTLAYLLKCDGMKGYDVPSTVGHTLIQLLTGAVISSIRFMEDSRPWRFAVVEFDYVGYARMPEHAMFNQVDFRTCVLDSWKYKRIHDSAFVDNMPAEQIRRYKYYMTEEEAPELEEPSVRVANGGQAKKILAEVPHSDALDTGRKIDEGFLEMEAQEPGTVDPAPEVPRIEFESPLDEIQRLNKQMVDKGEPAVDILHKDVPQEVKNIKERERIAKLNKERVEKSTAEADSEDSYRSAIEDDQIPKDEKAKKGFWTELFESLRRFESVPEEIKSVWRIKSNPGGAVGSALKIAMKSALIVSGCLGGIYIVWTLLDSFTKCGAPPDIRELIAEWGPSGAAGRHAEQAKPRQKSFSRLSCGGVPKALSEAKVMRVLKMELGGNTFNVIPVKDKWFLTHKHKVASWFATHFGAEFTIIDGEKRMACRVVTGSTIISDERDFMVFQVECKQMQNYANIVHKFAGERFIAKFVQAGRDWDYYADFTVSGRAFGTVSYCACEKYLDDKEFLFSRDMLVYKAMTASGDCGTPILMHDRTLGEYVVAGIHVAGSQMKELIGSFGIGQIVTKEDLIEAIEGSVKPIEVKDAEANAGPLVEPDAEHPNLIKVEPVPRDEVVYMPRESRLEKTPINGKLPWPSKKEPAILSSEDPRAEGQDPLKVSMETLASLKQPKIDEDRLKAIECDLLAKYEKDVKFPLLRELTLEEAIGGVPGVLKAIKFNSSAGYPLALRPGVTGKKQFAHKEGDEVVVSITFEREIQKWREYMDTGVNPQQFYYLAYTKDELQKHSKVEEKRTRGIYCGSMVRNVLARQKVGFLLAAINAMEGESFISINPLSKDINKVWHYLTEHCRWQLVSFIAGDYKNFDQHYVRAFQEAAYRILWRLIEKSGCDWVSKDWWDRFVSLEIDSGVQYGGYRYFFRAAHYSGCLFTVVVNNIVNSLYMRYIFAEVYPYYKYDDCVRGVFLGDDHILCVDAEKCPNFNQQTLVDLMPKLLGQIYTDDEKKTEGVEPFRRFEDITFLGAHMKQIGGAWCGCLRKDTLELSPQWCKSQDAFYQILEAMSDYCSMWDEEYFNYWVDSINKALKECGMKQIHPSWGTRLVVANRSASTGVDFNFFAESPTFVAESGGKWAEVDLSCFRKMSKKVRWFSEEKFPPLPSKAESAPQKEAMPAEMVKAAEEQGPVLDPIIAQREKGADLLQQPVESAVPGLCLTPTQRRKGKKLTPRQIKRQQWWAANRHRVRRGQKGGFVFGKNIPKRKRGGNQRRGKGPQRKPRPTPNPLKEQAKHFGLLTEIEESATQLASKTVSKIARSGEPLVSTALTMGQLCAAAGFLDNPLDSSDARPVKLGMGNMSNVTGPYNAHNLQLAADAIYRAGRIALDPTSMDISDLLGRDVRIATFDVSISDVTNTKLFNMRLDSTFGGTGSLPEGNLIRYVLNQAMYWHAVMVFELIVFKSPFHTLRIRVVKTYGSSFDPKDRFSTYTQVLDYAGESKTASFIVDWVSPTDYLRTYSGPSSPELHYPKYGGGGFDGESLGELTLEVANRLSVANNAVATTVSCALLMHLEEVRTAVPRVGLYTPKLQLGIGPSNVVPARGFEKTDTNAVFVAESMTSMNTNMEMGSQFVPATQPTDGSGMQGSDQGFDLGLDSFLYKMSFEWTKDQAEGSILLTLDVAKDLVSTANGDLQAMKFAMFTYVRSDVEIRFQTNGNQFQQGALYAFFMPLVNPEYTPTIQDWTTLEGTMIQPTNSSDIVLRIPFHYWAPYVSCRVPTWGVLKVGVYSPLRYVEGSSVTVSLYARFVNYTFMVPRPVAVAESAVAEEVGEILDGGVDAEDQVSVNGDDEESVEGVIAGEEVLQVGAQFEFNPGSVLDYFRRFTQDPLSPIQVIANDNGDTTYNIPVYFRGCDLQFLYRAWCGGIAYRIFFEVPSNAFPVFRCTFTPGLGEMSDGTLSVVPNGVTVSSTKKYGNGCEIPLPVEVGASMTAANLLFLDVVCPYQQIYMYLPTWKAKYTTQTAATFERVCMGTLTIACSTFGKPNARLVKVYSKAADDFSVGLFVPPVGYASAVPPSAMLGYYP</sequence>
<feature type="region of interest" description="Disordered" evidence="15">
    <location>
        <begin position="2117"/>
        <end position="2151"/>
    </location>
</feature>
<feature type="region of interest" description="Disordered" evidence="15">
    <location>
        <begin position="2084"/>
        <end position="2104"/>
    </location>
</feature>
<dbReference type="GO" id="GO:0003724">
    <property type="term" value="F:RNA helicase activity"/>
    <property type="evidence" value="ECO:0007669"/>
    <property type="project" value="InterPro"/>
</dbReference>
<dbReference type="InterPro" id="IPR009003">
    <property type="entry name" value="Peptidase_S1_PA"/>
</dbReference>
<evidence type="ECO:0000256" key="16">
    <source>
        <dbReference type="SAM" id="Phobius"/>
    </source>
</evidence>
<dbReference type="GO" id="GO:0039694">
    <property type="term" value="P:viral RNA genome replication"/>
    <property type="evidence" value="ECO:0007669"/>
    <property type="project" value="InterPro"/>
</dbReference>
<dbReference type="GO" id="GO:0006351">
    <property type="term" value="P:DNA-templated transcription"/>
    <property type="evidence" value="ECO:0007669"/>
    <property type="project" value="InterPro"/>
</dbReference>
<dbReference type="SUPFAM" id="SSF56672">
    <property type="entry name" value="DNA/RNA polymerases"/>
    <property type="match status" value="1"/>
</dbReference>
<evidence type="ECO:0000256" key="6">
    <source>
        <dbReference type="ARBA" id="ARBA00022679"/>
    </source>
</evidence>
<evidence type="ECO:0000256" key="4">
    <source>
        <dbReference type="ARBA" id="ARBA00022561"/>
    </source>
</evidence>
<dbReference type="Gene3D" id="2.60.120.20">
    <property type="match status" value="3"/>
</dbReference>
<dbReference type="Proteomes" id="UP001230546">
    <property type="component" value="Segment"/>
</dbReference>
<feature type="transmembrane region" description="Helical" evidence="16">
    <location>
        <begin position="353"/>
        <end position="370"/>
    </location>
</feature>
<dbReference type="InterPro" id="IPR043502">
    <property type="entry name" value="DNA/RNA_pol_sf"/>
</dbReference>
<reference evidence="19" key="1">
    <citation type="journal article" date="2019" name="Arch. Virol.">
        <title>Phylogenetic analysis of novel posaviruses detected in feces of Japanese pigs with posaviruses and posa-like viruses of vertebrates and invertebrates.</title>
        <authorList>
            <person name="Aoki H."/>
            <person name="Sunaga F."/>
            <person name="Ochiai H."/>
            <person name="Masuda T."/>
            <person name="Ito M."/>
            <person name="Akagami M."/>
            <person name="Naoi Y."/>
            <person name="Sano K."/>
            <person name="Katayama Y."/>
            <person name="Omatsu T."/>
            <person name="Oba M."/>
            <person name="Sakaguchi S."/>
            <person name="Furuya T."/>
            <person name="Ouchi Y."/>
            <person name="Shirai J."/>
            <person name="Mizutani T."/>
            <person name="Oka T."/>
            <person name="Nagai M."/>
        </authorList>
    </citation>
    <scope>NUCLEOTIDE SEQUENCE</scope>
    <source>
        <strain evidence="19">Ishi-Im7/JPN/2016</strain>
    </source>
</reference>
<keyword evidence="6" id="KW-0808">Transferase</keyword>
<dbReference type="GO" id="GO:0003968">
    <property type="term" value="F:RNA-directed RNA polymerase activity"/>
    <property type="evidence" value="ECO:0007669"/>
    <property type="project" value="UniProtKB-KW"/>
</dbReference>
<proteinExistence type="predicted"/>
<feature type="compositionally biased region" description="Basic and acidic residues" evidence="15">
    <location>
        <begin position="1512"/>
        <end position="1529"/>
    </location>
</feature>
<dbReference type="InterPro" id="IPR001205">
    <property type="entry name" value="RNA-dir_pol_C"/>
</dbReference>
<protein>
    <recommendedName>
        <fullName evidence="2">Genome polyprotein</fullName>
    </recommendedName>
</protein>
<feature type="region of interest" description="Disordered" evidence="15">
    <location>
        <begin position="1502"/>
        <end position="1529"/>
    </location>
</feature>
<dbReference type="InterPro" id="IPR000605">
    <property type="entry name" value="Helicase_SF3_ssDNA/RNA_vir"/>
</dbReference>
<keyword evidence="14" id="KW-0693">Viral RNA replication</keyword>
<evidence type="ECO:0000256" key="10">
    <source>
        <dbReference type="ARBA" id="ARBA00022806"/>
    </source>
</evidence>
<feature type="domain" description="SF3 helicase" evidence="18">
    <location>
        <begin position="490"/>
        <end position="670"/>
    </location>
</feature>
<feature type="compositionally biased region" description="Basic residues" evidence="15">
    <location>
        <begin position="2085"/>
        <end position="2098"/>
    </location>
</feature>
<dbReference type="GO" id="GO:0003723">
    <property type="term" value="F:RNA binding"/>
    <property type="evidence" value="ECO:0007669"/>
    <property type="project" value="InterPro"/>
</dbReference>
<evidence type="ECO:0000256" key="2">
    <source>
        <dbReference type="ARBA" id="ARBA00020107"/>
    </source>
</evidence>
<evidence type="ECO:0000256" key="14">
    <source>
        <dbReference type="ARBA" id="ARBA00022953"/>
    </source>
</evidence>
<keyword evidence="9" id="KW-0378">Hydrolase</keyword>
<evidence type="ECO:0000259" key="17">
    <source>
        <dbReference type="PROSITE" id="PS50507"/>
    </source>
</evidence>
<evidence type="ECO:0000256" key="9">
    <source>
        <dbReference type="ARBA" id="ARBA00022801"/>
    </source>
</evidence>
<dbReference type="GO" id="GO:0019028">
    <property type="term" value="C:viral capsid"/>
    <property type="evidence" value="ECO:0007669"/>
    <property type="project" value="UniProtKB-KW"/>
</dbReference>
<keyword evidence="11" id="KW-0788">Thiol protease</keyword>
<dbReference type="Gene3D" id="3.30.70.270">
    <property type="match status" value="1"/>
</dbReference>
<dbReference type="InterPro" id="IPR029053">
    <property type="entry name" value="Viral_coat"/>
</dbReference>
<keyword evidence="16" id="KW-0472">Membrane</keyword>
<keyword evidence="13" id="KW-0946">Virion</keyword>
<dbReference type="CDD" id="cd00205">
    <property type="entry name" value="rhv_like"/>
    <property type="match status" value="2"/>
</dbReference>
<evidence type="ECO:0000256" key="15">
    <source>
        <dbReference type="SAM" id="MobiDB-lite"/>
    </source>
</evidence>
<feature type="transmembrane region" description="Helical" evidence="16">
    <location>
        <begin position="317"/>
        <end position="341"/>
    </location>
</feature>
<dbReference type="InterPro" id="IPR033703">
    <property type="entry name" value="Rhv-like"/>
</dbReference>
<keyword evidence="16" id="KW-0812">Transmembrane</keyword>
<evidence type="ECO:0000256" key="7">
    <source>
        <dbReference type="ARBA" id="ARBA00022695"/>
    </source>
</evidence>
<keyword evidence="16" id="KW-1133">Transmembrane helix</keyword>
<evidence type="ECO:0000256" key="1">
    <source>
        <dbReference type="ARBA" id="ARBA00004328"/>
    </source>
</evidence>
<evidence type="ECO:0000256" key="11">
    <source>
        <dbReference type="ARBA" id="ARBA00022807"/>
    </source>
</evidence>
<dbReference type="GO" id="GO:0005198">
    <property type="term" value="F:structural molecule activity"/>
    <property type="evidence" value="ECO:0007669"/>
    <property type="project" value="InterPro"/>
</dbReference>
<comment type="subcellular location">
    <subcellularLocation>
        <location evidence="1">Virion</location>
    </subcellularLocation>
</comment>
<dbReference type="GO" id="GO:0008234">
    <property type="term" value="F:cysteine-type peptidase activity"/>
    <property type="evidence" value="ECO:0007669"/>
    <property type="project" value="UniProtKB-KW"/>
</dbReference>
<dbReference type="EMBL" id="MK606535">
    <property type="protein sequence ID" value="QCX08934.1"/>
    <property type="molecule type" value="Genomic_RNA"/>
</dbReference>
<keyword evidence="10" id="KW-0347">Helicase</keyword>
<keyword evidence="4" id="KW-0167">Capsid protein</keyword>
<organism evidence="19">
    <name type="scientific">Posavirus 12</name>
    <dbReference type="NCBI Taxonomy" id="2584814"/>
    <lineage>
        <taxon>Viruses</taxon>
        <taxon>Riboviria</taxon>
        <taxon>Orthornavirae</taxon>
        <taxon>Pisuviricota</taxon>
        <taxon>Pisoniviricetes</taxon>
        <taxon>Picornavirales</taxon>
        <taxon>Posavirus</taxon>
    </lineage>
</organism>
<evidence type="ECO:0000256" key="3">
    <source>
        <dbReference type="ARBA" id="ARBA00022484"/>
    </source>
</evidence>
<dbReference type="InterPro" id="IPR043128">
    <property type="entry name" value="Rev_trsase/Diguanyl_cyclase"/>
</dbReference>
<dbReference type="CDD" id="cd23169">
    <property type="entry name" value="ps-ssRNAv-Picornavirales"/>
    <property type="match status" value="1"/>
</dbReference>
<dbReference type="GO" id="GO:0006508">
    <property type="term" value="P:proteolysis"/>
    <property type="evidence" value="ECO:0007669"/>
    <property type="project" value="UniProtKB-KW"/>
</dbReference>
<evidence type="ECO:0000256" key="12">
    <source>
        <dbReference type="ARBA" id="ARBA00022840"/>
    </source>
</evidence>
<accession>A0A4Y5PW32</accession>
<keyword evidence="5" id="KW-0645">Protease</keyword>
<evidence type="ECO:0000259" key="18">
    <source>
        <dbReference type="PROSITE" id="PS51218"/>
    </source>
</evidence>
<name>A0A4Y5PW32_9VIRU</name>
<dbReference type="Pfam" id="PF00073">
    <property type="entry name" value="Rhv"/>
    <property type="match status" value="1"/>
</dbReference>
<dbReference type="InterPro" id="IPR007094">
    <property type="entry name" value="RNA-dir_pol_PSvirus"/>
</dbReference>
<evidence type="ECO:0000256" key="5">
    <source>
        <dbReference type="ARBA" id="ARBA00022670"/>
    </source>
</evidence>
<dbReference type="SUPFAM" id="SSF88633">
    <property type="entry name" value="Positive stranded ssRNA viruses"/>
    <property type="match status" value="2"/>
</dbReference>
<dbReference type="PROSITE" id="PS50507">
    <property type="entry name" value="RDRP_SSRNA_POS"/>
    <property type="match status" value="1"/>
</dbReference>
<keyword evidence="8" id="KW-0547">Nucleotide-binding</keyword>
<evidence type="ECO:0000256" key="8">
    <source>
        <dbReference type="ARBA" id="ARBA00022741"/>
    </source>
</evidence>
<feature type="region of interest" description="Disordered" evidence="15">
    <location>
        <begin position="1101"/>
        <end position="1121"/>
    </location>
</feature>
<dbReference type="Pfam" id="PF00680">
    <property type="entry name" value="RdRP_1"/>
    <property type="match status" value="1"/>
</dbReference>
<dbReference type="InterPro" id="IPR014759">
    <property type="entry name" value="Helicase_SF3_ssRNA_vir"/>
</dbReference>
<feature type="compositionally biased region" description="Basic residues" evidence="15">
    <location>
        <begin position="2124"/>
        <end position="2144"/>
    </location>
</feature>
<keyword evidence="3" id="KW-0696">RNA-directed RNA polymerase</keyword>
<evidence type="ECO:0000313" key="19">
    <source>
        <dbReference type="EMBL" id="QCX08934.1"/>
    </source>
</evidence>
<keyword evidence="7" id="KW-0548">Nucleotidyltransferase</keyword>
<keyword evidence="12" id="KW-0067">ATP-binding</keyword>
<dbReference type="Pfam" id="PF00910">
    <property type="entry name" value="RNA_helicase"/>
    <property type="match status" value="1"/>
</dbReference>